<evidence type="ECO:0000256" key="1">
    <source>
        <dbReference type="ARBA" id="ARBA00000832"/>
    </source>
</evidence>
<proteinExistence type="inferred from homology"/>
<evidence type="ECO:0000256" key="6">
    <source>
        <dbReference type="ARBA" id="ARBA00020337"/>
    </source>
</evidence>
<protein>
    <recommendedName>
        <fullName evidence="6 7">6-phosphogluconolactonase</fullName>
        <shortName evidence="7">6PGL</shortName>
        <ecNumber evidence="5 7">3.1.1.31</ecNumber>
    </recommendedName>
</protein>
<dbReference type="Pfam" id="PF01182">
    <property type="entry name" value="Glucosamine_iso"/>
    <property type="match status" value="1"/>
</dbReference>
<dbReference type="EC" id="3.1.1.31" evidence="5 7"/>
<dbReference type="NCBIfam" id="TIGR01198">
    <property type="entry name" value="pgl"/>
    <property type="match status" value="1"/>
</dbReference>
<evidence type="ECO:0000313" key="9">
    <source>
        <dbReference type="EMBL" id="WRP18983.1"/>
    </source>
</evidence>
<dbReference type="GO" id="GO:0017057">
    <property type="term" value="F:6-phosphogluconolactonase activity"/>
    <property type="evidence" value="ECO:0007669"/>
    <property type="project" value="UniProtKB-EC"/>
</dbReference>
<dbReference type="InterPro" id="IPR037171">
    <property type="entry name" value="NagB/RpiA_transferase-like"/>
</dbReference>
<dbReference type="Gene3D" id="3.40.50.1360">
    <property type="match status" value="1"/>
</dbReference>
<dbReference type="PANTHER" id="PTHR11054:SF0">
    <property type="entry name" value="6-PHOSPHOGLUCONOLACTONASE"/>
    <property type="match status" value="1"/>
</dbReference>
<comment type="pathway">
    <text evidence="3 7">Carbohydrate degradation; pentose phosphate pathway; D-ribulose 5-phosphate from D-glucose 6-phosphate (oxidative stage): step 2/3.</text>
</comment>
<sequence length="211" mass="22781">MQRRGSCGACATRAPARARWCWRGGRTPVALYERLAQAPIPWERLVLVPSDERCLPEGAPERNDVMLARALLSRLPVKPGGFVPIPAHKGPAVAAAEFEKVALGVPPIRAAILGLGEDGHTASLFPGDEALEARGWAAPVWRAPKPPPERVTLTLEALGRADDVLFLALGTAKEDALRRWMAGEALPAARVHPRKSLAVFTDRDPAFSSQR</sequence>
<accession>A0ABZ1C1V8</accession>
<comment type="similarity">
    <text evidence="4 7">Belongs to the glucosamine/galactosamine-6-phosphate isomerase family. 6-phosphogluconolactonase subfamily.</text>
</comment>
<gene>
    <name evidence="7 9" type="primary">pgl</name>
    <name evidence="9" type="ORF">U7230_13980</name>
</gene>
<dbReference type="PANTHER" id="PTHR11054">
    <property type="entry name" value="6-PHOSPHOGLUCONOLACTONASE"/>
    <property type="match status" value="1"/>
</dbReference>
<comment type="catalytic activity">
    <reaction evidence="1 7">
        <text>6-phospho-D-glucono-1,5-lactone + H2O = 6-phospho-D-gluconate + H(+)</text>
        <dbReference type="Rhea" id="RHEA:12556"/>
        <dbReference type="ChEBI" id="CHEBI:15377"/>
        <dbReference type="ChEBI" id="CHEBI:15378"/>
        <dbReference type="ChEBI" id="CHEBI:57955"/>
        <dbReference type="ChEBI" id="CHEBI:58759"/>
        <dbReference type="EC" id="3.1.1.31"/>
    </reaction>
</comment>
<evidence type="ECO:0000256" key="7">
    <source>
        <dbReference type="RuleBase" id="RU365095"/>
    </source>
</evidence>
<dbReference type="InterPro" id="IPR005900">
    <property type="entry name" value="6-phosphogluconolactonase_DevB"/>
</dbReference>
<dbReference type="InterPro" id="IPR039104">
    <property type="entry name" value="6PGL"/>
</dbReference>
<dbReference type="EMBL" id="CP141615">
    <property type="protein sequence ID" value="WRP18983.1"/>
    <property type="molecule type" value="Genomic_DNA"/>
</dbReference>
<keyword evidence="10" id="KW-1185">Reference proteome</keyword>
<dbReference type="SUPFAM" id="SSF100950">
    <property type="entry name" value="NagB/RpiA/CoA transferase-like"/>
    <property type="match status" value="1"/>
</dbReference>
<evidence type="ECO:0000259" key="8">
    <source>
        <dbReference type="Pfam" id="PF01182"/>
    </source>
</evidence>
<evidence type="ECO:0000256" key="5">
    <source>
        <dbReference type="ARBA" id="ARBA00013198"/>
    </source>
</evidence>
<dbReference type="InterPro" id="IPR006148">
    <property type="entry name" value="Glc/Gal-6P_isomerase"/>
</dbReference>
<organism evidence="9 10">
    <name type="scientific">Carboxydichorda subterranea</name>
    <dbReference type="NCBI Taxonomy" id="3109565"/>
    <lineage>
        <taxon>Bacteria</taxon>
        <taxon>Bacillati</taxon>
        <taxon>Bacillota</taxon>
        <taxon>Limnochordia</taxon>
        <taxon>Limnochordales</taxon>
        <taxon>Geochordaceae</taxon>
        <taxon>Carboxydichorda</taxon>
    </lineage>
</organism>
<dbReference type="RefSeq" id="WP_324718253.1">
    <property type="nucleotide sequence ID" value="NZ_CP141615.1"/>
</dbReference>
<name>A0ABZ1C1V8_9FIRM</name>
<dbReference type="Proteomes" id="UP001332192">
    <property type="component" value="Chromosome"/>
</dbReference>
<evidence type="ECO:0000256" key="4">
    <source>
        <dbReference type="ARBA" id="ARBA00010662"/>
    </source>
</evidence>
<feature type="domain" description="Glucosamine/galactosamine-6-phosphate isomerase" evidence="8">
    <location>
        <begin position="15"/>
        <end position="195"/>
    </location>
</feature>
<evidence type="ECO:0000256" key="2">
    <source>
        <dbReference type="ARBA" id="ARBA00002681"/>
    </source>
</evidence>
<evidence type="ECO:0000313" key="10">
    <source>
        <dbReference type="Proteomes" id="UP001332192"/>
    </source>
</evidence>
<dbReference type="CDD" id="cd01400">
    <property type="entry name" value="6PGL"/>
    <property type="match status" value="1"/>
</dbReference>
<reference evidence="9 10" key="1">
    <citation type="journal article" date="2024" name="Front. Microbiol.">
        <title>Novel thermophilic genera Geochorda gen. nov. and Carboxydochorda gen. nov. from the deep terrestrial subsurface reveal the ecophysiological diversity in the class Limnochordia.</title>
        <authorList>
            <person name="Karnachuk O.V."/>
            <person name="Lukina A.P."/>
            <person name="Avakyan M.R."/>
            <person name="Kadnikov V.V."/>
            <person name="Begmatov S."/>
            <person name="Beletsky A.V."/>
            <person name="Vlasova K.G."/>
            <person name="Novikov A.A."/>
            <person name="Shcherbakova V.A."/>
            <person name="Mardanov A.V."/>
            <person name="Ravin N.V."/>
        </authorList>
    </citation>
    <scope>NUCLEOTIDE SEQUENCE [LARGE SCALE GENOMIC DNA]</scope>
    <source>
        <strain evidence="9 10">L945</strain>
    </source>
</reference>
<evidence type="ECO:0000256" key="3">
    <source>
        <dbReference type="ARBA" id="ARBA00004961"/>
    </source>
</evidence>
<keyword evidence="7 9" id="KW-0378">Hydrolase</keyword>
<comment type="function">
    <text evidence="2 7">Hydrolysis of 6-phosphogluconolactone to 6-phosphogluconate.</text>
</comment>